<reference evidence="1" key="1">
    <citation type="submission" date="2014-09" db="EMBL/GenBank/DDBJ databases">
        <authorList>
            <person name="Magalhaes I.L.F."/>
            <person name="Oliveira U."/>
            <person name="Santos F.R."/>
            <person name="Vidigal T.H.D.A."/>
            <person name="Brescovit A.D."/>
            <person name="Santos A.J."/>
        </authorList>
    </citation>
    <scope>NUCLEOTIDE SEQUENCE</scope>
    <source>
        <tissue evidence="1">Shoot tissue taken approximately 20 cm above the soil surface</tissue>
    </source>
</reference>
<dbReference type="EMBL" id="GBRH01246837">
    <property type="protein sequence ID" value="JAD51058.1"/>
    <property type="molecule type" value="Transcribed_RNA"/>
</dbReference>
<accession>A0A0A9SDM9</accession>
<organism evidence="1">
    <name type="scientific">Arundo donax</name>
    <name type="common">Giant reed</name>
    <name type="synonym">Donax arundinaceus</name>
    <dbReference type="NCBI Taxonomy" id="35708"/>
    <lineage>
        <taxon>Eukaryota</taxon>
        <taxon>Viridiplantae</taxon>
        <taxon>Streptophyta</taxon>
        <taxon>Embryophyta</taxon>
        <taxon>Tracheophyta</taxon>
        <taxon>Spermatophyta</taxon>
        <taxon>Magnoliopsida</taxon>
        <taxon>Liliopsida</taxon>
        <taxon>Poales</taxon>
        <taxon>Poaceae</taxon>
        <taxon>PACMAD clade</taxon>
        <taxon>Arundinoideae</taxon>
        <taxon>Arundineae</taxon>
        <taxon>Arundo</taxon>
    </lineage>
</organism>
<sequence>MLIWMQPQALRGQPQRLLGVADCRLRSNGLGQWPP</sequence>
<proteinExistence type="predicted"/>
<name>A0A0A9SDM9_ARUDO</name>
<evidence type="ECO:0000313" key="1">
    <source>
        <dbReference type="EMBL" id="JAD51058.1"/>
    </source>
</evidence>
<protein>
    <submittedName>
        <fullName evidence="1">Uncharacterized protein</fullName>
    </submittedName>
</protein>
<reference evidence="1" key="2">
    <citation type="journal article" date="2015" name="Data Brief">
        <title>Shoot transcriptome of the giant reed, Arundo donax.</title>
        <authorList>
            <person name="Barrero R.A."/>
            <person name="Guerrero F.D."/>
            <person name="Moolhuijzen P."/>
            <person name="Goolsby J.A."/>
            <person name="Tidwell J."/>
            <person name="Bellgard S.E."/>
            <person name="Bellgard M.I."/>
        </authorList>
    </citation>
    <scope>NUCLEOTIDE SEQUENCE</scope>
    <source>
        <tissue evidence="1">Shoot tissue taken approximately 20 cm above the soil surface</tissue>
    </source>
</reference>
<dbReference type="AlphaFoldDB" id="A0A0A9SDM9"/>